<dbReference type="SUPFAM" id="SSF50199">
    <property type="entry name" value="Staphylococcal nuclease"/>
    <property type="match status" value="1"/>
</dbReference>
<dbReference type="SMART" id="SM00318">
    <property type="entry name" value="SNc"/>
    <property type="match status" value="1"/>
</dbReference>
<dbReference type="AlphaFoldDB" id="A0A1I5XPE7"/>
<feature type="domain" description="TNase-like" evidence="2">
    <location>
        <begin position="25"/>
        <end position="115"/>
    </location>
</feature>
<dbReference type="Proteomes" id="UP000198892">
    <property type="component" value="Unassembled WGS sequence"/>
</dbReference>
<sequence>MKRCIFLFMMVLLSACGSSTYEEGEKIKADIVDVVDGDTVTVDMDKGGEETLRLLLIDTPETVHPDEPVQPYGPKASKYAKELLPEGKDVTVEIDTTIRDDYDRFLAYLWVDGKW</sequence>
<dbReference type="PROSITE" id="PS01123">
    <property type="entry name" value="TNASE_1"/>
    <property type="match status" value="1"/>
</dbReference>
<evidence type="ECO:0000313" key="4">
    <source>
        <dbReference type="Proteomes" id="UP000198892"/>
    </source>
</evidence>
<evidence type="ECO:0000259" key="2">
    <source>
        <dbReference type="PROSITE" id="PS50830"/>
    </source>
</evidence>
<name>A0A1I5XPE7_9BACI</name>
<dbReference type="GO" id="GO:0004518">
    <property type="term" value="F:nuclease activity"/>
    <property type="evidence" value="ECO:0007669"/>
    <property type="project" value="InterPro"/>
</dbReference>
<accession>A0A1I5XPE7</accession>
<dbReference type="InterPro" id="IPR016071">
    <property type="entry name" value="Staphylococal_nuclease_OB-fold"/>
</dbReference>
<dbReference type="Gene3D" id="2.40.50.90">
    <property type="match status" value="1"/>
</dbReference>
<keyword evidence="4" id="KW-1185">Reference proteome</keyword>
<evidence type="ECO:0000313" key="3">
    <source>
        <dbReference type="EMBL" id="SFQ33818.1"/>
    </source>
</evidence>
<evidence type="ECO:0000256" key="1">
    <source>
        <dbReference type="SAM" id="SignalP"/>
    </source>
</evidence>
<gene>
    <name evidence="3" type="ORF">SAMN05518683_13011</name>
</gene>
<dbReference type="GO" id="GO:0003676">
    <property type="term" value="F:nucleic acid binding"/>
    <property type="evidence" value="ECO:0007669"/>
    <property type="project" value="InterPro"/>
</dbReference>
<dbReference type="STRING" id="1884432.SAMN05518683_13011"/>
<protein>
    <submittedName>
        <fullName evidence="3">Micrococcal nuclease</fullName>
    </submittedName>
</protein>
<proteinExistence type="predicted"/>
<dbReference type="Pfam" id="PF00565">
    <property type="entry name" value="SNase"/>
    <property type="match status" value="1"/>
</dbReference>
<dbReference type="PROSITE" id="PS50830">
    <property type="entry name" value="TNASE_3"/>
    <property type="match status" value="1"/>
</dbReference>
<dbReference type="InterPro" id="IPR035437">
    <property type="entry name" value="SNase_OB-fold_sf"/>
</dbReference>
<dbReference type="InterPro" id="IPR002071">
    <property type="entry name" value="Thermonucl_AS"/>
</dbReference>
<dbReference type="PROSITE" id="PS51257">
    <property type="entry name" value="PROKAR_LIPOPROTEIN"/>
    <property type="match status" value="1"/>
</dbReference>
<feature type="chain" id="PRO_5038706160" evidence="1">
    <location>
        <begin position="21"/>
        <end position="115"/>
    </location>
</feature>
<organism evidence="3 4">
    <name type="scientific">Salibacterium halotolerans</name>
    <dbReference type="NCBI Taxonomy" id="1884432"/>
    <lineage>
        <taxon>Bacteria</taxon>
        <taxon>Bacillati</taxon>
        <taxon>Bacillota</taxon>
        <taxon>Bacilli</taxon>
        <taxon>Bacillales</taxon>
        <taxon>Bacillaceae</taxon>
    </lineage>
</organism>
<feature type="signal peptide" evidence="1">
    <location>
        <begin position="1"/>
        <end position="20"/>
    </location>
</feature>
<dbReference type="EMBL" id="FOXD01000030">
    <property type="protein sequence ID" value="SFQ33818.1"/>
    <property type="molecule type" value="Genomic_DNA"/>
</dbReference>
<reference evidence="4" key="1">
    <citation type="submission" date="2016-10" db="EMBL/GenBank/DDBJ databases">
        <authorList>
            <person name="Varghese N."/>
            <person name="Submissions S."/>
        </authorList>
    </citation>
    <scope>NUCLEOTIDE SEQUENCE [LARGE SCALE GENOMIC DNA]</scope>
    <source>
        <strain evidence="4">S7</strain>
    </source>
</reference>
<keyword evidence="1" id="KW-0732">Signal</keyword>